<evidence type="ECO:0000313" key="3">
    <source>
        <dbReference type="Proteomes" id="UP001222325"/>
    </source>
</evidence>
<accession>A0AAD6TY24</accession>
<name>A0AAD6TY24_9AGAR</name>
<organism evidence="2 3">
    <name type="scientific">Mycena belliarum</name>
    <dbReference type="NCBI Taxonomy" id="1033014"/>
    <lineage>
        <taxon>Eukaryota</taxon>
        <taxon>Fungi</taxon>
        <taxon>Dikarya</taxon>
        <taxon>Basidiomycota</taxon>
        <taxon>Agaricomycotina</taxon>
        <taxon>Agaricomycetes</taxon>
        <taxon>Agaricomycetidae</taxon>
        <taxon>Agaricales</taxon>
        <taxon>Marasmiineae</taxon>
        <taxon>Mycenaceae</taxon>
        <taxon>Mycena</taxon>
    </lineage>
</organism>
<feature type="region of interest" description="Disordered" evidence="1">
    <location>
        <begin position="139"/>
        <end position="254"/>
    </location>
</feature>
<keyword evidence="3" id="KW-1185">Reference proteome</keyword>
<reference evidence="2" key="1">
    <citation type="submission" date="2023-03" db="EMBL/GenBank/DDBJ databases">
        <title>Massive genome expansion in bonnet fungi (Mycena s.s.) driven by repeated elements and novel gene families across ecological guilds.</title>
        <authorList>
            <consortium name="Lawrence Berkeley National Laboratory"/>
            <person name="Harder C.B."/>
            <person name="Miyauchi S."/>
            <person name="Viragh M."/>
            <person name="Kuo A."/>
            <person name="Thoen E."/>
            <person name="Andreopoulos B."/>
            <person name="Lu D."/>
            <person name="Skrede I."/>
            <person name="Drula E."/>
            <person name="Henrissat B."/>
            <person name="Morin E."/>
            <person name="Kohler A."/>
            <person name="Barry K."/>
            <person name="LaButti K."/>
            <person name="Morin E."/>
            <person name="Salamov A."/>
            <person name="Lipzen A."/>
            <person name="Mereny Z."/>
            <person name="Hegedus B."/>
            <person name="Baldrian P."/>
            <person name="Stursova M."/>
            <person name="Weitz H."/>
            <person name="Taylor A."/>
            <person name="Grigoriev I.V."/>
            <person name="Nagy L.G."/>
            <person name="Martin F."/>
            <person name="Kauserud H."/>
        </authorList>
    </citation>
    <scope>NUCLEOTIDE SEQUENCE</scope>
    <source>
        <strain evidence="2">CBHHK173m</strain>
    </source>
</reference>
<sequence>MSLSNVLGSKYLSVVFFKPPGLHGDLRYFSHAMELSVEKLRSIISAHQGTPFLRGPRTVNGLIAKIVELKITVNWGLVLGVMNGPGTLVDSLICEYYGDNLMDKPEDIVTPNSSPPVSPGGADQIVPVVLLEHRMDLDTEDHLSGGDPKLQEQPERHEKNADIPTPPDLSMDLNTNNHVLDGDANFQKHPEHRGGDTISVKSEPTPASIPMQVDPDSDIEILSEDPERPREKAITVKSEATASSIPIGADSDSDFEILSEDPQLRKDQEVADKEDREISVASDTDGAEEWAGVLDGNLIIGLDALYGALETSPKDTDWKVRLMVKDCTVDRSNLATEFVPGVSIQLDRYGPPGSTVCLFAKASDIVSELRRVEYFPAAPFDIWWCLPGFPWLVGPFGRRHANGQDVQLDQSKAMYRKIPVMGPENALRLMLVFKHPDDTGHVLPGVDNEALGDAAHLNHIQPYAITDAEESVKAEDDEDKDEDVKPQTSTKISAKTLAKNKAVEQFMIMHLTSFRQTLVEIRESEGKAKEGGGSVARTWEWLQEVAYLQSTYKIINIIGAPIGVKGKKIRKRNWVEIIGRGQTWFAKALAAHEYIDKCKNEADIERLLLETEPRKIGLDSLVELVEDKAFLKRDQID</sequence>
<feature type="compositionally biased region" description="Basic and acidic residues" evidence="1">
    <location>
        <begin position="186"/>
        <end position="195"/>
    </location>
</feature>
<feature type="compositionally biased region" description="Acidic residues" evidence="1">
    <location>
        <begin position="215"/>
        <end position="224"/>
    </location>
</feature>
<proteinExistence type="predicted"/>
<dbReference type="Proteomes" id="UP001222325">
    <property type="component" value="Unassembled WGS sequence"/>
</dbReference>
<evidence type="ECO:0000313" key="2">
    <source>
        <dbReference type="EMBL" id="KAJ7080378.1"/>
    </source>
</evidence>
<feature type="compositionally biased region" description="Basic and acidic residues" evidence="1">
    <location>
        <begin position="225"/>
        <end position="234"/>
    </location>
</feature>
<gene>
    <name evidence="2" type="ORF">B0H15DRAFT_997339</name>
</gene>
<dbReference type="AlphaFoldDB" id="A0AAD6TY24"/>
<dbReference type="EMBL" id="JARJCN010000055">
    <property type="protein sequence ID" value="KAJ7080378.1"/>
    <property type="molecule type" value="Genomic_DNA"/>
</dbReference>
<comment type="caution">
    <text evidence="2">The sequence shown here is derived from an EMBL/GenBank/DDBJ whole genome shotgun (WGS) entry which is preliminary data.</text>
</comment>
<evidence type="ECO:0000256" key="1">
    <source>
        <dbReference type="SAM" id="MobiDB-lite"/>
    </source>
</evidence>
<feature type="compositionally biased region" description="Basic and acidic residues" evidence="1">
    <location>
        <begin position="139"/>
        <end position="161"/>
    </location>
</feature>
<feature type="region of interest" description="Disordered" evidence="1">
    <location>
        <begin position="469"/>
        <end position="489"/>
    </location>
</feature>
<protein>
    <submittedName>
        <fullName evidence="2">Uncharacterized protein</fullName>
    </submittedName>
</protein>